<comment type="similarity">
    <text evidence="2">Belongs to the EccB family.</text>
</comment>
<dbReference type="PANTHER" id="PTHR40765">
    <property type="entry name" value="ESX-2 SECRETION SYSTEM ATPASE ECCB2"/>
    <property type="match status" value="1"/>
</dbReference>
<evidence type="ECO:0000313" key="11">
    <source>
        <dbReference type="EMBL" id="MBO4207311.1"/>
    </source>
</evidence>
<dbReference type="Proteomes" id="UP000823521">
    <property type="component" value="Unassembled WGS sequence"/>
</dbReference>
<name>A0ABS3VS64_MICEH</name>
<dbReference type="PANTHER" id="PTHR40765:SF2">
    <property type="entry name" value="ESX-2 SECRETION SYSTEM ATPASE ECCB2"/>
    <property type="match status" value="1"/>
</dbReference>
<dbReference type="Gene3D" id="2.40.50.910">
    <property type="entry name" value="Type VII secretion system EccB, repeat 3 domain"/>
    <property type="match status" value="1"/>
</dbReference>
<dbReference type="InterPro" id="IPR044857">
    <property type="entry name" value="T7SS_EccB_R1"/>
</dbReference>
<accession>A0ABS3VS64</accession>
<dbReference type="NCBIfam" id="TIGR03919">
    <property type="entry name" value="T7SS_EccB"/>
    <property type="match status" value="1"/>
</dbReference>
<evidence type="ECO:0000313" key="12">
    <source>
        <dbReference type="Proteomes" id="UP000823521"/>
    </source>
</evidence>
<keyword evidence="8 10" id="KW-1133">Transmembrane helix</keyword>
<dbReference type="RefSeq" id="WP_208814207.1">
    <property type="nucleotide sequence ID" value="NZ_WVUH01000115.1"/>
</dbReference>
<feature type="transmembrane region" description="Helical" evidence="10">
    <location>
        <begin position="42"/>
        <end position="62"/>
    </location>
</feature>
<reference evidence="11 12" key="1">
    <citation type="submission" date="2019-12" db="EMBL/GenBank/DDBJ databases">
        <title>Whole genome sequencing of endophytic Actinobacterium Micromonospora sp. MPMI6T.</title>
        <authorList>
            <person name="Evv R."/>
            <person name="Podile A.R."/>
        </authorList>
    </citation>
    <scope>NUCLEOTIDE SEQUENCE [LARGE SCALE GENOMIC DNA]</scope>
    <source>
        <strain evidence="11 12">MPMI6</strain>
    </source>
</reference>
<comment type="caution">
    <text evidence="11">The sequence shown here is derived from an EMBL/GenBank/DDBJ whole genome shotgun (WGS) entry which is preliminary data.</text>
</comment>
<keyword evidence="6" id="KW-0378">Hydrolase</keyword>
<evidence type="ECO:0000256" key="6">
    <source>
        <dbReference type="ARBA" id="ARBA00022801"/>
    </source>
</evidence>
<keyword evidence="9 10" id="KW-0472">Membrane</keyword>
<organism evidence="11 12">
    <name type="scientific">Micromonospora echinofusca</name>
    <dbReference type="NCBI Taxonomy" id="47858"/>
    <lineage>
        <taxon>Bacteria</taxon>
        <taxon>Bacillati</taxon>
        <taxon>Actinomycetota</taxon>
        <taxon>Actinomycetes</taxon>
        <taxon>Micromonosporales</taxon>
        <taxon>Micromonosporaceae</taxon>
        <taxon>Micromonospora</taxon>
    </lineage>
</organism>
<evidence type="ECO:0000256" key="8">
    <source>
        <dbReference type="ARBA" id="ARBA00022989"/>
    </source>
</evidence>
<evidence type="ECO:0000256" key="3">
    <source>
        <dbReference type="ARBA" id="ARBA00022475"/>
    </source>
</evidence>
<keyword evidence="3" id="KW-1003">Cell membrane</keyword>
<dbReference type="InterPro" id="IPR042485">
    <property type="entry name" value="T7SS_EccB_R3"/>
</dbReference>
<evidence type="ECO:0000256" key="4">
    <source>
        <dbReference type="ARBA" id="ARBA00022692"/>
    </source>
</evidence>
<dbReference type="EMBL" id="WVUH01000115">
    <property type="protein sequence ID" value="MBO4207311.1"/>
    <property type="molecule type" value="Genomic_DNA"/>
</dbReference>
<dbReference type="Pfam" id="PF05108">
    <property type="entry name" value="T7SS_ESX1_EccB"/>
    <property type="match status" value="1"/>
</dbReference>
<keyword evidence="12" id="KW-1185">Reference proteome</keyword>
<evidence type="ECO:0000256" key="7">
    <source>
        <dbReference type="ARBA" id="ARBA00022840"/>
    </source>
</evidence>
<keyword evidence="4 10" id="KW-0812">Transmembrane</keyword>
<dbReference type="InterPro" id="IPR007795">
    <property type="entry name" value="T7SS_EccB"/>
</dbReference>
<evidence type="ECO:0000256" key="5">
    <source>
        <dbReference type="ARBA" id="ARBA00022741"/>
    </source>
</evidence>
<gene>
    <name evidence="11" type="primary">eccB</name>
    <name evidence="11" type="ORF">GSF22_15015</name>
</gene>
<protein>
    <submittedName>
        <fullName evidence="11">Type VII secretion protein EccB</fullName>
    </submittedName>
</protein>
<keyword evidence="7" id="KW-0067">ATP-binding</keyword>
<comment type="subcellular location">
    <subcellularLocation>
        <location evidence="1">Cell membrane</location>
        <topology evidence="1">Single-pass membrane protein</topology>
    </subcellularLocation>
</comment>
<evidence type="ECO:0000256" key="2">
    <source>
        <dbReference type="ARBA" id="ARBA00008149"/>
    </source>
</evidence>
<evidence type="ECO:0000256" key="1">
    <source>
        <dbReference type="ARBA" id="ARBA00004162"/>
    </source>
</evidence>
<dbReference type="Gene3D" id="3.30.2390.20">
    <property type="entry name" value="Type VII secretion system EccB, repeat 1 domain"/>
    <property type="match status" value="1"/>
</dbReference>
<evidence type="ECO:0000256" key="9">
    <source>
        <dbReference type="ARBA" id="ARBA00023136"/>
    </source>
</evidence>
<evidence type="ECO:0000256" key="10">
    <source>
        <dbReference type="SAM" id="Phobius"/>
    </source>
</evidence>
<sequence>MQSKRDQLQAHNFVVGRLRSALLRGDADAPETPTRRFSASTFAGILVGALLVAACGVYGMVFPGGDRTWRQPGTIVVERETGTRYLFVDGVLRPVLNLPSARLLAGAGAKVRSVSEKSLRGVPHGLPVGIPGAPDSLPDPARLVTDSWLVCATRVATGPNSTRPGVTVSLGQRSDTVRPLGAGAVPLTAPDGAVHLAWRDRRLRLPDASAALVAFGYRGTRPVSVPAQWLNAVPQGPDLVAPPVDGIGREGPVVGGRPTWVGQVLVAQTTAGTSDYYLVLTDGLAAVAPAAAGLLLADPDTRAAYGPGPVRPLEVSLDGVAAAPQSKTPPDWTDRPTGPPPVVEPADGEVPCAALTFAADGQPAVALVLARPGPASAGVRPGADAGTADQVSVPPGRGMLARSQPSPGATGRTLYLVTDLGIKYPLPSAEVAGTLGYAGRQPVEVPAAMLALLPTGPVLDPAAAGATFLAD</sequence>
<proteinExistence type="inferred from homology"/>
<keyword evidence="5" id="KW-0547">Nucleotide-binding</keyword>